<evidence type="ECO:0000256" key="3">
    <source>
        <dbReference type="ARBA" id="ARBA00018753"/>
    </source>
</evidence>
<name>A0A143BGX9_9BACT</name>
<dbReference type="EMBL" id="CP011454">
    <property type="protein sequence ID" value="AMW04298.1"/>
    <property type="molecule type" value="Genomic_DNA"/>
</dbReference>
<keyword evidence="6 10" id="KW-0067">ATP-binding</keyword>
<dbReference type="eggNOG" id="COG0143">
    <property type="taxonomic scope" value="Bacteria"/>
</dbReference>
<evidence type="ECO:0000256" key="8">
    <source>
        <dbReference type="ARBA" id="ARBA00023146"/>
    </source>
</evidence>
<dbReference type="NCBIfam" id="TIGR00398">
    <property type="entry name" value="metG"/>
    <property type="match status" value="1"/>
</dbReference>
<keyword evidence="4 10" id="KW-0436">Ligase</keyword>
<dbReference type="PANTHER" id="PTHR43326">
    <property type="entry name" value="METHIONYL-TRNA SYNTHETASE"/>
    <property type="match status" value="1"/>
</dbReference>
<dbReference type="SUPFAM" id="SSF47323">
    <property type="entry name" value="Anticodon-binding domain of a subclass of class I aminoacyl-tRNA synthetases"/>
    <property type="match status" value="1"/>
</dbReference>
<dbReference type="PRINTS" id="PR01041">
    <property type="entry name" value="TRNASYNTHMET"/>
</dbReference>
<dbReference type="CDD" id="cd00814">
    <property type="entry name" value="MetRS_core"/>
    <property type="match status" value="1"/>
</dbReference>
<dbReference type="PANTHER" id="PTHR43326:SF1">
    <property type="entry name" value="METHIONINE--TRNA LIGASE, MITOCHONDRIAL"/>
    <property type="match status" value="1"/>
</dbReference>
<evidence type="ECO:0000256" key="5">
    <source>
        <dbReference type="ARBA" id="ARBA00022741"/>
    </source>
</evidence>
<dbReference type="InterPro" id="IPR002300">
    <property type="entry name" value="aa-tRNA-synth_Ia"/>
</dbReference>
<keyword evidence="5 10" id="KW-0547">Nucleotide-binding</keyword>
<evidence type="ECO:0000313" key="13">
    <source>
        <dbReference type="EMBL" id="AMW04298.1"/>
    </source>
</evidence>
<evidence type="ECO:0000256" key="6">
    <source>
        <dbReference type="ARBA" id="ARBA00022840"/>
    </source>
</evidence>
<proteinExistence type="inferred from homology"/>
<keyword evidence="8 10" id="KW-0030">Aminoacyl-tRNA synthetase</keyword>
<dbReference type="Pfam" id="PF09334">
    <property type="entry name" value="tRNA-synt_1g"/>
    <property type="match status" value="1"/>
</dbReference>
<dbReference type="CDD" id="cd07957">
    <property type="entry name" value="Anticodon_Ia_Met"/>
    <property type="match status" value="1"/>
</dbReference>
<evidence type="ECO:0000256" key="9">
    <source>
        <dbReference type="ARBA" id="ARBA00030904"/>
    </source>
</evidence>
<evidence type="ECO:0000256" key="10">
    <source>
        <dbReference type="RuleBase" id="RU363039"/>
    </source>
</evidence>
<reference evidence="13 14" key="2">
    <citation type="journal article" date="2016" name="Environ. Microbiol. Rep.">
        <title>Metagenomic evidence for the presence of phototrophic Gemmatimonadetes bacteria in diverse environments.</title>
        <authorList>
            <person name="Zeng Y."/>
            <person name="Baumbach J."/>
            <person name="Barbosa E.G."/>
            <person name="Azevedo V."/>
            <person name="Zhang C."/>
            <person name="Koblizek M."/>
        </authorList>
    </citation>
    <scope>NUCLEOTIDE SEQUENCE [LARGE SCALE GENOMIC DNA]</scope>
    <source>
        <strain evidence="13 14">AP64</strain>
    </source>
</reference>
<dbReference type="Pfam" id="PF00133">
    <property type="entry name" value="tRNA-synt_1"/>
    <property type="match status" value="1"/>
</dbReference>
<dbReference type="GO" id="GO:0006431">
    <property type="term" value="P:methionyl-tRNA aminoacylation"/>
    <property type="evidence" value="ECO:0007669"/>
    <property type="project" value="InterPro"/>
</dbReference>
<evidence type="ECO:0000259" key="12">
    <source>
        <dbReference type="Pfam" id="PF09334"/>
    </source>
</evidence>
<evidence type="ECO:0000256" key="2">
    <source>
        <dbReference type="ARBA" id="ARBA00012838"/>
    </source>
</evidence>
<dbReference type="RefSeq" id="WP_043581069.1">
    <property type="nucleotide sequence ID" value="NZ_CP011454.1"/>
</dbReference>
<dbReference type="InterPro" id="IPR041872">
    <property type="entry name" value="Anticodon_Met"/>
</dbReference>
<protein>
    <recommendedName>
        <fullName evidence="3">Methionine--tRNA ligase</fullName>
        <ecNumber evidence="2">6.1.1.10</ecNumber>
    </recommendedName>
    <alternativeName>
        <fullName evidence="9">Methionyl-tRNA synthetase</fullName>
    </alternativeName>
</protein>
<dbReference type="Gene3D" id="3.40.50.620">
    <property type="entry name" value="HUPs"/>
    <property type="match status" value="1"/>
</dbReference>
<feature type="domain" description="Methionyl/Leucyl tRNA synthetase" evidence="12">
    <location>
        <begin position="139"/>
        <end position="363"/>
    </location>
</feature>
<evidence type="ECO:0000256" key="4">
    <source>
        <dbReference type="ARBA" id="ARBA00022598"/>
    </source>
</evidence>
<dbReference type="Gene3D" id="1.10.730.10">
    <property type="entry name" value="Isoleucyl-tRNA Synthetase, Domain 1"/>
    <property type="match status" value="1"/>
</dbReference>
<evidence type="ECO:0000313" key="14">
    <source>
        <dbReference type="Proteomes" id="UP000076404"/>
    </source>
</evidence>
<dbReference type="OrthoDB" id="9810191at2"/>
<keyword evidence="7 10" id="KW-0648">Protein biosynthesis</keyword>
<gene>
    <name evidence="13" type="ORF">GEMMAAP_04495</name>
</gene>
<dbReference type="InterPro" id="IPR014729">
    <property type="entry name" value="Rossmann-like_a/b/a_fold"/>
</dbReference>
<dbReference type="Gene3D" id="2.170.220.10">
    <property type="match status" value="1"/>
</dbReference>
<dbReference type="InterPro" id="IPR009080">
    <property type="entry name" value="tRNAsynth_Ia_anticodon-bd"/>
</dbReference>
<keyword evidence="14" id="KW-1185">Reference proteome</keyword>
<dbReference type="SUPFAM" id="SSF52374">
    <property type="entry name" value="Nucleotidylyl transferase"/>
    <property type="match status" value="1"/>
</dbReference>
<dbReference type="InterPro" id="IPR014758">
    <property type="entry name" value="Met-tRNA_synth"/>
</dbReference>
<dbReference type="GO" id="GO:0004825">
    <property type="term" value="F:methionine-tRNA ligase activity"/>
    <property type="evidence" value="ECO:0007669"/>
    <property type="project" value="UniProtKB-EC"/>
</dbReference>
<evidence type="ECO:0000256" key="7">
    <source>
        <dbReference type="ARBA" id="ARBA00022917"/>
    </source>
</evidence>
<dbReference type="KEGG" id="gph:GEMMAAP_04495"/>
<dbReference type="InterPro" id="IPR023457">
    <property type="entry name" value="Met-tRNA_synth_2"/>
</dbReference>
<dbReference type="AlphaFoldDB" id="A0A143BGX9"/>
<reference evidence="13 14" key="1">
    <citation type="journal article" date="2014" name="Proc. Natl. Acad. Sci. U.S.A.">
        <title>Functional type 2 photosynthetic reaction centers found in the rare bacterial phylum Gemmatimonadetes.</title>
        <authorList>
            <person name="Zeng Y."/>
            <person name="Feng F."/>
            <person name="Medova H."/>
            <person name="Dean J."/>
            <person name="Koblizek M."/>
        </authorList>
    </citation>
    <scope>NUCLEOTIDE SEQUENCE [LARGE SCALE GENOMIC DNA]</scope>
    <source>
        <strain evidence="13 14">AP64</strain>
    </source>
</reference>
<feature type="domain" description="Aminoacyl-tRNA synthetase class Ia" evidence="11">
    <location>
        <begin position="4"/>
        <end position="93"/>
    </location>
</feature>
<dbReference type="EC" id="6.1.1.10" evidence="2"/>
<organism evidence="13 14">
    <name type="scientific">Gemmatimonas phototrophica</name>
    <dbReference type="NCBI Taxonomy" id="1379270"/>
    <lineage>
        <taxon>Bacteria</taxon>
        <taxon>Pseudomonadati</taxon>
        <taxon>Gemmatimonadota</taxon>
        <taxon>Gemmatimonadia</taxon>
        <taxon>Gemmatimonadales</taxon>
        <taxon>Gemmatimonadaceae</taxon>
        <taxon>Gemmatimonas</taxon>
    </lineage>
</organism>
<evidence type="ECO:0000259" key="11">
    <source>
        <dbReference type="Pfam" id="PF00133"/>
    </source>
</evidence>
<evidence type="ECO:0000256" key="1">
    <source>
        <dbReference type="ARBA" id="ARBA00003314"/>
    </source>
</evidence>
<sequence>MARFYLTTAIDYANGDPHLGHALEKIGADVIARYRRLCGDDVHLLIGMDEHGQKVQQTAAKEGVAPQAFTDQIAERFKGTWAKLDVSYDQFIRTTEAHHKAGVAALIRRIAEHSPDDFYERSYKGMYCVGCEAFKQDADIVDGKCVLHPTRVMEEVEERNWFFRLSKYQGFLQELLASNPSFCEPESRRNEILGLLAQGLEDISASRARLDWAVPFPLALSNGETQGTYVWFDALPNYLTATGFPDAGYETRWPADLHIIGKDITRFHVVIWPAMLKAAGLPLPKQVWAHGFVQLGGERFSKSAGVKLDLHEAIDRYGADAFRYVLLREVPFDGDGNFSWERFEERYTSDLANAFGNLASRAMAMVEKYCDGVVPASTRPEVEAGDDEDIAAYHAAMHGENGWLLHDGITAVYRMTSRANEYTAATVPWGVAKDPARRAELEQILASLIRRIARQTVLLAPFMPTKTQQVWAQLGGQGAVADQRFDALDTLDVTGWRVTKGDPLFPRPQP</sequence>
<dbReference type="GO" id="GO:0005524">
    <property type="term" value="F:ATP binding"/>
    <property type="evidence" value="ECO:0007669"/>
    <property type="project" value="UniProtKB-KW"/>
</dbReference>
<comment type="function">
    <text evidence="1">Is required not only for elongation of protein synthesis but also for the initiation of all mRNA translation through initiator tRNA(fMet) aminoacylation.</text>
</comment>
<dbReference type="Proteomes" id="UP000076404">
    <property type="component" value="Chromosome"/>
</dbReference>
<dbReference type="InterPro" id="IPR033911">
    <property type="entry name" value="MetRS_core"/>
</dbReference>
<dbReference type="STRING" id="1379270.GEMMAAP_04495"/>
<comment type="similarity">
    <text evidence="10">Belongs to the class-I aminoacyl-tRNA synthetase family.</text>
</comment>
<dbReference type="InterPro" id="IPR015413">
    <property type="entry name" value="Methionyl/Leucyl_tRNA_Synth"/>
</dbReference>
<accession>A0A143BGX9</accession>